<evidence type="ECO:0008006" key="3">
    <source>
        <dbReference type="Google" id="ProtNLM"/>
    </source>
</evidence>
<keyword evidence="2" id="KW-1185">Reference proteome</keyword>
<proteinExistence type="predicted"/>
<dbReference type="Proteomes" id="UP000538931">
    <property type="component" value="Unassembled WGS sequence"/>
</dbReference>
<reference evidence="1 2" key="1">
    <citation type="submission" date="2020-07" db="EMBL/GenBank/DDBJ databases">
        <title>Bacterium isolated from marien macroalgae.</title>
        <authorList>
            <person name="Zhu K."/>
            <person name="Lu D."/>
            <person name="Du Z."/>
        </authorList>
    </citation>
    <scope>NUCLEOTIDE SEQUENCE [LARGE SCALE GENOMIC DNA]</scope>
    <source>
        <strain evidence="1 2">3-1745</strain>
    </source>
</reference>
<sequence>MTKADIRGDFKEVESQIARLLAIGEGFREKDRDWSHMKNKEDWERNLYKISDDRNRATWGRIYSDGRDMAGFMSDALCSINYDITTYPTLTRVIERFDGSWIDSDLTPIVEDAIKVNEKYELNCWAFDQMVTLFKDQQSLAQVVKSTLELLKDSDLYKLENGIPVNKETSNITISNVSGSNIAISSSNVDQKVEGTDAIFADLMAAIDKADIDKKEALKESVSEMQEKQGTSGFGAAYKRFTAAAANHMTIVAPFIPALSALL</sequence>
<name>A0A7W2ABE6_9GAMM</name>
<evidence type="ECO:0000313" key="2">
    <source>
        <dbReference type="Proteomes" id="UP000538931"/>
    </source>
</evidence>
<accession>A0A7W2ABE6</accession>
<evidence type="ECO:0000313" key="1">
    <source>
        <dbReference type="EMBL" id="MBA4501359.1"/>
    </source>
</evidence>
<dbReference type="AlphaFoldDB" id="A0A7W2ABE6"/>
<dbReference type="RefSeq" id="WP_181737148.1">
    <property type="nucleotide sequence ID" value="NZ_JACEMT010000034.1"/>
</dbReference>
<protein>
    <recommendedName>
        <fullName evidence="3">AbiTii domain-containing protein</fullName>
    </recommendedName>
</protein>
<organism evidence="1 2">
    <name type="scientific">Marinobacterium marinum</name>
    <dbReference type="NCBI Taxonomy" id="2756129"/>
    <lineage>
        <taxon>Bacteria</taxon>
        <taxon>Pseudomonadati</taxon>
        <taxon>Pseudomonadota</taxon>
        <taxon>Gammaproteobacteria</taxon>
        <taxon>Oceanospirillales</taxon>
        <taxon>Oceanospirillaceae</taxon>
        <taxon>Marinobacterium</taxon>
    </lineage>
</organism>
<dbReference type="EMBL" id="JACEMT010000034">
    <property type="protein sequence ID" value="MBA4501359.1"/>
    <property type="molecule type" value="Genomic_DNA"/>
</dbReference>
<comment type="caution">
    <text evidence="1">The sequence shown here is derived from an EMBL/GenBank/DDBJ whole genome shotgun (WGS) entry which is preliminary data.</text>
</comment>
<gene>
    <name evidence="1" type="ORF">H1S06_03125</name>
</gene>